<organism evidence="4">
    <name type="scientific">Pyrenophora teres f. teres (strain 0-1)</name>
    <name type="common">Barley net blotch fungus</name>
    <name type="synonym">Drechslera teres f. teres</name>
    <dbReference type="NCBI Taxonomy" id="861557"/>
    <lineage>
        <taxon>Eukaryota</taxon>
        <taxon>Fungi</taxon>
        <taxon>Dikarya</taxon>
        <taxon>Ascomycota</taxon>
        <taxon>Pezizomycotina</taxon>
        <taxon>Dothideomycetes</taxon>
        <taxon>Pleosporomycetidae</taxon>
        <taxon>Pleosporales</taxon>
        <taxon>Pleosporineae</taxon>
        <taxon>Pleosporaceae</taxon>
        <taxon>Pyrenophora</taxon>
    </lineage>
</organism>
<reference evidence="3 4" key="1">
    <citation type="journal article" date="2010" name="Genome Biol.">
        <title>A first genome assembly of the barley fungal pathogen Pyrenophora teres f. teres.</title>
        <authorList>
            <person name="Ellwood S.R."/>
            <person name="Liu Z."/>
            <person name="Syme R.A."/>
            <person name="Lai Z."/>
            <person name="Hane J.K."/>
            <person name="Keiper F."/>
            <person name="Moffat C.S."/>
            <person name="Oliver R.P."/>
            <person name="Friesen T.L."/>
        </authorList>
    </citation>
    <scope>NUCLEOTIDE SEQUENCE [LARGE SCALE GENOMIC DNA]</scope>
    <source>
        <strain evidence="3 4">0-1</strain>
    </source>
</reference>
<evidence type="ECO:0000256" key="1">
    <source>
        <dbReference type="ARBA" id="ARBA00023125"/>
    </source>
</evidence>
<evidence type="ECO:0000313" key="4">
    <source>
        <dbReference type="Proteomes" id="UP000001067"/>
    </source>
</evidence>
<dbReference type="HOGENOM" id="CLU_013929_8_1_1"/>
<accession>E3RMR0</accession>
<feature type="domain" description="HTH CENPB-type" evidence="2">
    <location>
        <begin position="27"/>
        <end position="100"/>
    </location>
</feature>
<evidence type="ECO:0000313" key="3">
    <source>
        <dbReference type="EMBL" id="EFQ92989.1"/>
    </source>
</evidence>
<dbReference type="STRING" id="861557.E3RMR0"/>
<name>E3RMR0_PYRTT</name>
<dbReference type="InterPro" id="IPR006600">
    <property type="entry name" value="HTH_CenpB_DNA-bd_dom"/>
</dbReference>
<dbReference type="eggNOG" id="KOG3105">
    <property type="taxonomic scope" value="Eukaryota"/>
</dbReference>
<dbReference type="KEGG" id="pte:PTT_09766"/>
<gene>
    <name evidence="3" type="ORF">PTT_09766</name>
</gene>
<sequence>MPRQQRSIQTPQSTLRTRLRCIQPQSETVSVNRKLSPIEEQSLVQWILALDQRGFSPHIIDVRRMVDALLAARGQDPPPLPIGKKWVSRFIQGQPELQTKWTRRFHSQRASCEDPTTITAWFKLVEETRQTYGVLDQDIYNFDETGFAIGVASTSKIVTSSDRVSRAVVV</sequence>
<proteinExistence type="predicted"/>
<dbReference type="SMART" id="SM00674">
    <property type="entry name" value="CENPB"/>
    <property type="match status" value="1"/>
</dbReference>
<dbReference type="PROSITE" id="PS51253">
    <property type="entry name" value="HTH_CENPB"/>
    <property type="match status" value="1"/>
</dbReference>
<dbReference type="AlphaFoldDB" id="E3RMR0"/>
<keyword evidence="4" id="KW-1185">Reference proteome</keyword>
<dbReference type="Proteomes" id="UP000001067">
    <property type="component" value="Unassembled WGS sequence"/>
</dbReference>
<keyword evidence="1" id="KW-0238">DNA-binding</keyword>
<protein>
    <recommendedName>
        <fullName evidence="2">HTH CENPB-type domain-containing protein</fullName>
    </recommendedName>
</protein>
<evidence type="ECO:0000259" key="2">
    <source>
        <dbReference type="PROSITE" id="PS51253"/>
    </source>
</evidence>
<dbReference type="OrthoDB" id="3790270at2759"/>
<dbReference type="EMBL" id="GL534049">
    <property type="protein sequence ID" value="EFQ92989.1"/>
    <property type="molecule type" value="Genomic_DNA"/>
</dbReference>
<dbReference type="GO" id="GO:0003677">
    <property type="term" value="F:DNA binding"/>
    <property type="evidence" value="ECO:0007669"/>
    <property type="project" value="UniProtKB-KW"/>
</dbReference>
<dbReference type="Pfam" id="PF03221">
    <property type="entry name" value="HTH_Tnp_Tc5"/>
    <property type="match status" value="1"/>
</dbReference>